<keyword evidence="1" id="KW-1133">Transmembrane helix</keyword>
<sequence>MILLQLIGEERSQLPMALTVAAVAVMAVVVVETVKYEYSVGRGGFDNEMMMVGNVNGVAKVAGGSFVWMVSMVLMVVSGGSLV</sequence>
<dbReference type="Proteomes" id="UP000027138">
    <property type="component" value="Unassembled WGS sequence"/>
</dbReference>
<accession>A0A067KTB2</accession>
<organism evidence="2 3">
    <name type="scientific">Jatropha curcas</name>
    <name type="common">Barbados nut</name>
    <dbReference type="NCBI Taxonomy" id="180498"/>
    <lineage>
        <taxon>Eukaryota</taxon>
        <taxon>Viridiplantae</taxon>
        <taxon>Streptophyta</taxon>
        <taxon>Embryophyta</taxon>
        <taxon>Tracheophyta</taxon>
        <taxon>Spermatophyta</taxon>
        <taxon>Magnoliopsida</taxon>
        <taxon>eudicotyledons</taxon>
        <taxon>Gunneridae</taxon>
        <taxon>Pentapetalae</taxon>
        <taxon>rosids</taxon>
        <taxon>fabids</taxon>
        <taxon>Malpighiales</taxon>
        <taxon>Euphorbiaceae</taxon>
        <taxon>Crotonoideae</taxon>
        <taxon>Jatropheae</taxon>
        <taxon>Jatropha</taxon>
    </lineage>
</organism>
<gene>
    <name evidence="2" type="ORF">JCGZ_08953</name>
</gene>
<evidence type="ECO:0000256" key="1">
    <source>
        <dbReference type="SAM" id="Phobius"/>
    </source>
</evidence>
<feature type="transmembrane region" description="Helical" evidence="1">
    <location>
        <begin position="55"/>
        <end position="77"/>
    </location>
</feature>
<protein>
    <submittedName>
        <fullName evidence="2">Uncharacterized protein</fullName>
    </submittedName>
</protein>
<dbReference type="AlphaFoldDB" id="A0A067KTB2"/>
<keyword evidence="3" id="KW-1185">Reference proteome</keyword>
<keyword evidence="1" id="KW-0812">Transmembrane</keyword>
<evidence type="ECO:0000313" key="2">
    <source>
        <dbReference type="EMBL" id="KDP35515.1"/>
    </source>
</evidence>
<feature type="transmembrane region" description="Helical" evidence="1">
    <location>
        <begin position="14"/>
        <end position="34"/>
    </location>
</feature>
<dbReference type="EMBL" id="KK914482">
    <property type="protein sequence ID" value="KDP35515.1"/>
    <property type="molecule type" value="Genomic_DNA"/>
</dbReference>
<keyword evidence="1" id="KW-0472">Membrane</keyword>
<name>A0A067KTB2_JATCU</name>
<proteinExistence type="predicted"/>
<reference evidence="2 3" key="1">
    <citation type="journal article" date="2014" name="PLoS ONE">
        <title>Global Analysis of Gene Expression Profiles in Physic Nut (Jatropha curcas L.) Seedlings Exposed to Salt Stress.</title>
        <authorList>
            <person name="Zhang L."/>
            <person name="Zhang C."/>
            <person name="Wu P."/>
            <person name="Chen Y."/>
            <person name="Li M."/>
            <person name="Jiang H."/>
            <person name="Wu G."/>
        </authorList>
    </citation>
    <scope>NUCLEOTIDE SEQUENCE [LARGE SCALE GENOMIC DNA]</scope>
    <source>
        <strain evidence="3">cv. GZQX0401</strain>
        <tissue evidence="2">Young leaves</tissue>
    </source>
</reference>
<evidence type="ECO:0000313" key="3">
    <source>
        <dbReference type="Proteomes" id="UP000027138"/>
    </source>
</evidence>